<dbReference type="InterPro" id="IPR018723">
    <property type="entry name" value="DUF2254_membrane"/>
</dbReference>
<reference evidence="2 3" key="1">
    <citation type="submission" date="2019-07" db="EMBL/GenBank/DDBJ databases">
        <title>Whole genome shotgun sequence of Myxococcus fulvus NBRC 100333.</title>
        <authorList>
            <person name="Hosoyama A."/>
            <person name="Uohara A."/>
            <person name="Ohji S."/>
            <person name="Ichikawa N."/>
        </authorList>
    </citation>
    <scope>NUCLEOTIDE SEQUENCE [LARGE SCALE GENOMIC DNA]</scope>
    <source>
        <strain evidence="2 3">NBRC 100333</strain>
    </source>
</reference>
<protein>
    <recommendedName>
        <fullName evidence="4">DUF2254 domain-containing protein</fullName>
    </recommendedName>
</protein>
<dbReference type="EMBL" id="BJXR01000053">
    <property type="protein sequence ID" value="GEN12041.1"/>
    <property type="molecule type" value="Genomic_DNA"/>
</dbReference>
<organism evidence="2 3">
    <name type="scientific">Myxococcus fulvus</name>
    <dbReference type="NCBI Taxonomy" id="33"/>
    <lineage>
        <taxon>Bacteria</taxon>
        <taxon>Pseudomonadati</taxon>
        <taxon>Myxococcota</taxon>
        <taxon>Myxococcia</taxon>
        <taxon>Myxococcales</taxon>
        <taxon>Cystobacterineae</taxon>
        <taxon>Myxococcaceae</taxon>
        <taxon>Myxococcus</taxon>
    </lineage>
</organism>
<proteinExistence type="predicted"/>
<feature type="transmembrane region" description="Helical" evidence="1">
    <location>
        <begin position="168"/>
        <end position="190"/>
    </location>
</feature>
<evidence type="ECO:0000256" key="1">
    <source>
        <dbReference type="SAM" id="Phobius"/>
    </source>
</evidence>
<gene>
    <name evidence="2" type="ORF">MFU01_70780</name>
</gene>
<keyword evidence="1" id="KW-0472">Membrane</keyword>
<dbReference type="STRING" id="1334629.MFUL124B02_13230"/>
<dbReference type="Pfam" id="PF10011">
    <property type="entry name" value="DUF2254"/>
    <property type="match status" value="1"/>
</dbReference>
<comment type="caution">
    <text evidence="2">The sequence shown here is derived from an EMBL/GenBank/DDBJ whole genome shotgun (WGS) entry which is preliminary data.</text>
</comment>
<evidence type="ECO:0000313" key="3">
    <source>
        <dbReference type="Proteomes" id="UP000321514"/>
    </source>
</evidence>
<accession>A0A511TCY3</accession>
<keyword evidence="1" id="KW-0812">Transmembrane</keyword>
<sequence length="505" mass="54474">MGRAAGWALARTDCDWAVRVSLNSRGEGVSSRATGRRCGAGRGTAEWLLQVAPPEVIFLLGPGGSSMVDRRLRRLLLEPYWLVLLGALAVGGVLGLWLAREQSDTASPLFGLAWRKDISDTRSALTALFGVQLTVLTLVLSLNAPVIQSAANQYSPRLVPLYLKSAPLRAAIPWFCLSSGYLLVAVRELGFMVDTAERPRPVLSGAFLVVACALLALVACLVRTFRYMRVERVLGLVQELVVSAAERRIRARLHRLPLDPAASLPWSPGALALTAPASGYLAEVDLRRLTRLARQWRVRARIDVLVGDYVDAGDVIGWVVADAGGPVDPHASPALSSTLDLTAAREPDCDPALGIRILVDVANRALSSSSNDAYTARQALQQVRSVLRRLGRLPLGDWNVVDADGQVRASVAGMYLRDFLFLSVDGPLQYGTGNSEVLEEVLQIAFAMGRSAHDAEDLAAAHSLVTRVLADAAAHGAPERECFHRLLREAKRARLSLELATASPQ</sequence>
<evidence type="ECO:0000313" key="2">
    <source>
        <dbReference type="EMBL" id="GEN12041.1"/>
    </source>
</evidence>
<feature type="transmembrane region" description="Helical" evidence="1">
    <location>
        <begin position="80"/>
        <end position="99"/>
    </location>
</feature>
<keyword evidence="1" id="KW-1133">Transmembrane helix</keyword>
<name>A0A511TCY3_MYXFU</name>
<dbReference type="Proteomes" id="UP000321514">
    <property type="component" value="Unassembled WGS sequence"/>
</dbReference>
<feature type="transmembrane region" description="Helical" evidence="1">
    <location>
        <begin position="124"/>
        <end position="147"/>
    </location>
</feature>
<dbReference type="AlphaFoldDB" id="A0A511TCY3"/>
<feature type="transmembrane region" description="Helical" evidence="1">
    <location>
        <begin position="202"/>
        <end position="222"/>
    </location>
</feature>
<evidence type="ECO:0008006" key="4">
    <source>
        <dbReference type="Google" id="ProtNLM"/>
    </source>
</evidence>